<reference evidence="2" key="1">
    <citation type="journal article" date="2014" name="Int. J. Syst. Evol. Microbiol.">
        <title>Complete genome sequence of Corynebacterium casei LMG S-19264T (=DSM 44701T), isolated from a smear-ripened cheese.</title>
        <authorList>
            <consortium name="US DOE Joint Genome Institute (JGI-PGF)"/>
            <person name="Walter F."/>
            <person name="Albersmeier A."/>
            <person name="Kalinowski J."/>
            <person name="Ruckert C."/>
        </authorList>
    </citation>
    <scope>NUCLEOTIDE SEQUENCE</scope>
    <source>
        <strain evidence="2">JCM 3051</strain>
    </source>
</reference>
<dbReference type="Pfam" id="PF01944">
    <property type="entry name" value="SpoIIM"/>
    <property type="match status" value="1"/>
</dbReference>
<evidence type="ECO:0000313" key="2">
    <source>
        <dbReference type="EMBL" id="GGM27355.1"/>
    </source>
</evidence>
<feature type="transmembrane region" description="Helical" evidence="1">
    <location>
        <begin position="171"/>
        <end position="189"/>
    </location>
</feature>
<dbReference type="AlphaFoldDB" id="A0A8H9GHL7"/>
<name>A0A8H9GHL7_9MICO</name>
<keyword evidence="1" id="KW-0812">Transmembrane</keyword>
<feature type="transmembrane region" description="Helical" evidence="1">
    <location>
        <begin position="259"/>
        <end position="281"/>
    </location>
</feature>
<keyword evidence="3" id="KW-1185">Reference proteome</keyword>
<reference evidence="2" key="2">
    <citation type="submission" date="2020-09" db="EMBL/GenBank/DDBJ databases">
        <authorList>
            <person name="Sun Q."/>
            <person name="Ohkuma M."/>
        </authorList>
    </citation>
    <scope>NUCLEOTIDE SEQUENCE</scope>
    <source>
        <strain evidence="2">JCM 3051</strain>
    </source>
</reference>
<dbReference type="EMBL" id="BMPT01000008">
    <property type="protein sequence ID" value="GGM27355.1"/>
    <property type="molecule type" value="Genomic_DNA"/>
</dbReference>
<proteinExistence type="predicted"/>
<protein>
    <submittedName>
        <fullName evidence="2">Membrane protein</fullName>
    </submittedName>
</protein>
<dbReference type="PANTHER" id="PTHR35337:SF1">
    <property type="entry name" value="SLR1478 PROTEIN"/>
    <property type="match status" value="1"/>
</dbReference>
<sequence>MRQTTAVDIDAFTTVHSAEWDRLRELSARRRLDGAESDELVRLYQSVATHLSTVRSTAPDPALVTRLSDVLNRARTRIAGAHEPAWREVVRFAVVSLPAAFYRIRWWTHAVTAACLLVAVVAGVHVASSEEALDALMPSAQREQYVNEAFASYYDPGIGFAGVVWTNNARIAALSVAGGITGFFPLMVLYQNAAQVGAIGGMMAAYGELDLFLTLITPHGLLELTCIFVAGAAGLRLFWSLIDPGHLRRTVALAAEGRALITTAVGLVVALAVSGLVEGFVTGSGLYWWLKIVIGALVLAAFWAYVYVLGGRASRAGATGDLAEHERGVTVVTAG</sequence>
<dbReference type="InterPro" id="IPR002798">
    <property type="entry name" value="SpoIIM-like"/>
</dbReference>
<comment type="caution">
    <text evidence="2">The sequence shown here is derived from an EMBL/GenBank/DDBJ whole genome shotgun (WGS) entry which is preliminary data.</text>
</comment>
<feature type="transmembrane region" description="Helical" evidence="1">
    <location>
        <begin position="196"/>
        <end position="215"/>
    </location>
</feature>
<feature type="transmembrane region" description="Helical" evidence="1">
    <location>
        <begin position="287"/>
        <end position="308"/>
    </location>
</feature>
<evidence type="ECO:0000256" key="1">
    <source>
        <dbReference type="SAM" id="Phobius"/>
    </source>
</evidence>
<dbReference type="Proteomes" id="UP000655589">
    <property type="component" value="Unassembled WGS sequence"/>
</dbReference>
<gene>
    <name evidence="2" type="ORF">GCM10010102_23770</name>
</gene>
<feature type="transmembrane region" description="Helical" evidence="1">
    <location>
        <begin position="221"/>
        <end position="239"/>
    </location>
</feature>
<keyword evidence="1" id="KW-0472">Membrane</keyword>
<keyword evidence="1" id="KW-1133">Transmembrane helix</keyword>
<organism evidence="2 3">
    <name type="scientific">Promicromonospora citrea</name>
    <dbReference type="NCBI Taxonomy" id="43677"/>
    <lineage>
        <taxon>Bacteria</taxon>
        <taxon>Bacillati</taxon>
        <taxon>Actinomycetota</taxon>
        <taxon>Actinomycetes</taxon>
        <taxon>Micrococcales</taxon>
        <taxon>Promicromonosporaceae</taxon>
        <taxon>Promicromonospora</taxon>
    </lineage>
</organism>
<evidence type="ECO:0000313" key="3">
    <source>
        <dbReference type="Proteomes" id="UP000655589"/>
    </source>
</evidence>
<dbReference type="PANTHER" id="PTHR35337">
    <property type="entry name" value="SLR1478 PROTEIN"/>
    <property type="match status" value="1"/>
</dbReference>
<accession>A0A8H9GHL7</accession>
<feature type="transmembrane region" description="Helical" evidence="1">
    <location>
        <begin position="106"/>
        <end position="127"/>
    </location>
</feature>